<comment type="caution">
    <text evidence="4">The sequence shown here is derived from an EMBL/GenBank/DDBJ whole genome shotgun (WGS) entry which is preliminary data.</text>
</comment>
<reference evidence="4" key="1">
    <citation type="journal article" date="2021" name="Microorganisms">
        <title>Acidisoma silvae sp. nov. and Acidisomacellulosilytica sp. nov., Two Acidophilic Bacteria Isolated from Decaying Wood, Hydrolyzing Cellulose and Producing Poly-3-hydroxybutyrate.</title>
        <authorList>
            <person name="Mieszkin S."/>
            <person name="Pouder E."/>
            <person name="Uroz S."/>
            <person name="Simon-Colin C."/>
            <person name="Alain K."/>
        </authorList>
    </citation>
    <scope>NUCLEOTIDE SEQUENCE</scope>
    <source>
        <strain evidence="4">HW T2.11</strain>
    </source>
</reference>
<gene>
    <name evidence="4" type="ORF">ASILVAE211_08695</name>
</gene>
<dbReference type="Gene3D" id="3.40.630.10">
    <property type="entry name" value="Zn peptidases"/>
    <property type="match status" value="1"/>
</dbReference>
<evidence type="ECO:0000313" key="5">
    <source>
        <dbReference type="Proteomes" id="UP000708298"/>
    </source>
</evidence>
<dbReference type="Gene3D" id="3.30.70.360">
    <property type="match status" value="1"/>
</dbReference>
<dbReference type="SUPFAM" id="SSF55031">
    <property type="entry name" value="Bacterial exopeptidase dimerisation domain"/>
    <property type="match status" value="1"/>
</dbReference>
<organism evidence="4 5">
    <name type="scientific">Acidisoma silvae</name>
    <dbReference type="NCBI Taxonomy" id="2802396"/>
    <lineage>
        <taxon>Bacteria</taxon>
        <taxon>Pseudomonadati</taxon>
        <taxon>Pseudomonadota</taxon>
        <taxon>Alphaproteobacteria</taxon>
        <taxon>Acetobacterales</taxon>
        <taxon>Acidocellaceae</taxon>
        <taxon>Acidisoma</taxon>
    </lineage>
</organism>
<dbReference type="InterPro" id="IPR002933">
    <property type="entry name" value="Peptidase_M20"/>
</dbReference>
<dbReference type="GO" id="GO:0019877">
    <property type="term" value="P:diaminopimelate biosynthetic process"/>
    <property type="evidence" value="ECO:0007669"/>
    <property type="project" value="UniProtKB-ARBA"/>
</dbReference>
<dbReference type="Proteomes" id="UP000708298">
    <property type="component" value="Unassembled WGS sequence"/>
</dbReference>
<dbReference type="PANTHER" id="PTHR11014">
    <property type="entry name" value="PEPTIDASE M20 FAMILY MEMBER"/>
    <property type="match status" value="1"/>
</dbReference>
<feature type="domain" description="Peptidase M20 dimerisation" evidence="3">
    <location>
        <begin position="189"/>
        <end position="263"/>
    </location>
</feature>
<dbReference type="GO" id="GO:0050118">
    <property type="term" value="F:N-acetyldiaminopimelate deacetylase activity"/>
    <property type="evidence" value="ECO:0007669"/>
    <property type="project" value="UniProtKB-ARBA"/>
</dbReference>
<keyword evidence="1" id="KW-0378">Hydrolase</keyword>
<dbReference type="GO" id="GO:0046872">
    <property type="term" value="F:metal ion binding"/>
    <property type="evidence" value="ECO:0007669"/>
    <property type="project" value="UniProtKB-KW"/>
</dbReference>
<dbReference type="InterPro" id="IPR011650">
    <property type="entry name" value="Peptidase_M20_dimer"/>
</dbReference>
<evidence type="ECO:0000259" key="3">
    <source>
        <dbReference type="Pfam" id="PF07687"/>
    </source>
</evidence>
<dbReference type="PIRSF" id="PIRSF005962">
    <property type="entry name" value="Pept_M20D_amidohydro"/>
    <property type="match status" value="1"/>
</dbReference>
<dbReference type="CDD" id="cd05666">
    <property type="entry name" value="M20_Acy1-like"/>
    <property type="match status" value="1"/>
</dbReference>
<dbReference type="PANTHER" id="PTHR11014:SF63">
    <property type="entry name" value="METALLOPEPTIDASE, PUTATIVE (AFU_ORTHOLOGUE AFUA_6G09600)-RELATED"/>
    <property type="match status" value="1"/>
</dbReference>
<feature type="binding site" evidence="2">
    <location>
        <position position="363"/>
    </location>
    <ligand>
        <name>Mn(2+)</name>
        <dbReference type="ChEBI" id="CHEBI:29035"/>
        <label>2</label>
    </ligand>
</feature>
<keyword evidence="2" id="KW-0464">Manganese</keyword>
<dbReference type="SUPFAM" id="SSF53187">
    <property type="entry name" value="Zn-dependent exopeptidases"/>
    <property type="match status" value="1"/>
</dbReference>
<reference evidence="4" key="2">
    <citation type="submission" date="2021-01" db="EMBL/GenBank/DDBJ databases">
        <authorList>
            <person name="Mieszkin S."/>
            <person name="Pouder E."/>
            <person name="Alain K."/>
        </authorList>
    </citation>
    <scope>NUCLEOTIDE SEQUENCE</scope>
    <source>
        <strain evidence="4">HW T2.11</strain>
    </source>
</reference>
<sequence>MPIINRIADFHEDMTAWRRDLHAHPELGFNLPRTSAVVAERLREFGVDEVVTGIAQTGVVGIIRGRNAENGRAIGLRADMDALPIPEETGVPYASLNPGVMHACGHDGHTTMLLGAARYLAETRNFDGTVYVIFQPAEEGDAGAKVMVEEGLFERFPMQQVFGMHNWPTVPAGTFIWGNGPVMAATGEITITITGRGAHGAKPNEGVDPILVAAHIVTGLQSIISRRMEPTEAGVVTIGSITAGVASNVIPERAVMTGTTRWFAPAVGDVIEAGVKQIATGVAAAFGATAEVEFKRNYPATVNDVEATKLATRAAETVAGPARVAEMERPTMGAEDFSYMLNEKPGSYIMLGTARGPNDAGLHHPMFDFNDEVLPLGASYWATLTEQLLRA</sequence>
<evidence type="ECO:0000256" key="1">
    <source>
        <dbReference type="ARBA" id="ARBA00022801"/>
    </source>
</evidence>
<keyword evidence="5" id="KW-1185">Reference proteome</keyword>
<name>A0A963YRU4_9PROT</name>
<dbReference type="InterPro" id="IPR036264">
    <property type="entry name" value="Bact_exopeptidase_dim_dom"/>
</dbReference>
<dbReference type="Pfam" id="PF07687">
    <property type="entry name" value="M20_dimer"/>
    <property type="match status" value="1"/>
</dbReference>
<dbReference type="EMBL" id="JAESVB010000003">
    <property type="protein sequence ID" value="MCB8875255.1"/>
    <property type="molecule type" value="Genomic_DNA"/>
</dbReference>
<dbReference type="NCBIfam" id="TIGR01891">
    <property type="entry name" value="amidohydrolases"/>
    <property type="match status" value="1"/>
</dbReference>
<feature type="binding site" evidence="2">
    <location>
        <position position="139"/>
    </location>
    <ligand>
        <name>Mn(2+)</name>
        <dbReference type="ChEBI" id="CHEBI:29035"/>
        <label>2</label>
    </ligand>
</feature>
<feature type="binding site" evidence="2">
    <location>
        <position position="106"/>
    </location>
    <ligand>
        <name>Mn(2+)</name>
        <dbReference type="ChEBI" id="CHEBI:29035"/>
        <label>2</label>
    </ligand>
</feature>
<dbReference type="AlphaFoldDB" id="A0A963YRU4"/>
<dbReference type="InterPro" id="IPR017439">
    <property type="entry name" value="Amidohydrolase"/>
</dbReference>
<accession>A0A963YRU4</accession>
<comment type="cofactor">
    <cofactor evidence="2">
        <name>Mn(2+)</name>
        <dbReference type="ChEBI" id="CHEBI:29035"/>
    </cofactor>
    <text evidence="2">The Mn(2+) ion enhances activity.</text>
</comment>
<dbReference type="RefSeq" id="WP_227320923.1">
    <property type="nucleotide sequence ID" value="NZ_JAESVB010000003.1"/>
</dbReference>
<dbReference type="FunFam" id="3.30.70.360:FF:000001">
    <property type="entry name" value="N-acetyldiaminopimelate deacetylase"/>
    <property type="match status" value="1"/>
</dbReference>
<evidence type="ECO:0000313" key="4">
    <source>
        <dbReference type="EMBL" id="MCB8875255.1"/>
    </source>
</evidence>
<keyword evidence="2" id="KW-0479">Metal-binding</keyword>
<evidence type="ECO:0000256" key="2">
    <source>
        <dbReference type="PIRSR" id="PIRSR005962-1"/>
    </source>
</evidence>
<dbReference type="Pfam" id="PF01546">
    <property type="entry name" value="Peptidase_M20"/>
    <property type="match status" value="1"/>
</dbReference>
<feature type="binding site" evidence="2">
    <location>
        <position position="104"/>
    </location>
    <ligand>
        <name>Mn(2+)</name>
        <dbReference type="ChEBI" id="CHEBI:29035"/>
        <label>2</label>
    </ligand>
</feature>
<feature type="binding site" evidence="2">
    <location>
        <position position="165"/>
    </location>
    <ligand>
        <name>Mn(2+)</name>
        <dbReference type="ChEBI" id="CHEBI:29035"/>
        <label>2</label>
    </ligand>
</feature>
<protein>
    <submittedName>
        <fullName evidence="4">Amidohydrolase</fullName>
    </submittedName>
</protein>
<proteinExistence type="predicted"/>